<dbReference type="InterPro" id="IPR002575">
    <property type="entry name" value="Aminoglycoside_PTrfase"/>
</dbReference>
<dbReference type="InterPro" id="IPR051678">
    <property type="entry name" value="AGP_Transferase"/>
</dbReference>
<feature type="compositionally biased region" description="Acidic residues" evidence="1">
    <location>
        <begin position="216"/>
        <end position="227"/>
    </location>
</feature>
<dbReference type="Proteomes" id="UP001521785">
    <property type="component" value="Unassembled WGS sequence"/>
</dbReference>
<organism evidence="3 4">
    <name type="scientific">Paraconiothyrium brasiliense</name>
    <dbReference type="NCBI Taxonomy" id="300254"/>
    <lineage>
        <taxon>Eukaryota</taxon>
        <taxon>Fungi</taxon>
        <taxon>Dikarya</taxon>
        <taxon>Ascomycota</taxon>
        <taxon>Pezizomycotina</taxon>
        <taxon>Dothideomycetes</taxon>
        <taxon>Pleosporomycetidae</taxon>
        <taxon>Pleosporales</taxon>
        <taxon>Massarineae</taxon>
        <taxon>Didymosphaeriaceae</taxon>
        <taxon>Paraconiothyrium</taxon>
    </lineage>
</organism>
<protein>
    <recommendedName>
        <fullName evidence="2">Aminoglycoside phosphotransferase domain-containing protein</fullName>
    </recommendedName>
</protein>
<dbReference type="InterPro" id="IPR011009">
    <property type="entry name" value="Kinase-like_dom_sf"/>
</dbReference>
<keyword evidence="4" id="KW-1185">Reference proteome</keyword>
<comment type="caution">
    <text evidence="3">The sequence shown here is derived from an EMBL/GenBank/DDBJ whole genome shotgun (WGS) entry which is preliminary data.</text>
</comment>
<reference evidence="3 4" key="1">
    <citation type="submission" date="2024-02" db="EMBL/GenBank/DDBJ databases">
        <title>De novo assembly and annotation of 12 fungi associated with fruit tree decline syndrome in Ontario, Canada.</title>
        <authorList>
            <person name="Sulman M."/>
            <person name="Ellouze W."/>
            <person name="Ilyukhin E."/>
        </authorList>
    </citation>
    <scope>NUCLEOTIDE SEQUENCE [LARGE SCALE GENOMIC DNA]</scope>
    <source>
        <strain evidence="3 4">M42-189</strain>
    </source>
</reference>
<gene>
    <name evidence="3" type="ORF">SLS60_007671</name>
</gene>
<proteinExistence type="predicted"/>
<feature type="region of interest" description="Disordered" evidence="1">
    <location>
        <begin position="216"/>
        <end position="240"/>
    </location>
</feature>
<accession>A0ABR3R617</accession>
<evidence type="ECO:0000313" key="4">
    <source>
        <dbReference type="Proteomes" id="UP001521785"/>
    </source>
</evidence>
<feature type="domain" description="Aminoglycoside phosphotransferase" evidence="2">
    <location>
        <begin position="246"/>
        <end position="391"/>
    </location>
</feature>
<evidence type="ECO:0000313" key="3">
    <source>
        <dbReference type="EMBL" id="KAL1599866.1"/>
    </source>
</evidence>
<evidence type="ECO:0000259" key="2">
    <source>
        <dbReference type="Pfam" id="PF01636"/>
    </source>
</evidence>
<name>A0ABR3R617_9PLEO</name>
<sequence length="522" mass="59135">MEILKLFTCCAGRRAAHPTLIASDFSNTFESFPQSQVQGSQAARNLYVTESTVHRLDEQVDNDTSRANSTLAIDSDESSWDEELYRWGPFQDIPDSSFATLAAKACSSDEPGAPFVVERRVHGHHSLVVVLSNGTSKLIVKIPVVGTKDRWNKQHEPILSSEADTMVWIKDQVPHFPVAEVLDYNTGFHNDIAAPYSCHSFIEGKSAIDIWYDNDGEEEETEDEDVETNTTTEWTDNPSEECEQRRHVFLRSLARIMAELRQISMDETGMLQLEGEDFDEATIRPLVGYIGAGFLLDHPYWNFPVFPTASAFWQERVARYNPATPYSMGLRVVLEVIVNSPPFVCSKASPQDEEESFTLYHPDLDLQNILVTDDGEVVGILDWEGAFFAPRCVGHISLPSFLKYDWTPIADTLSAGRLQHLSKYREIYTNAMIEACGGPESDARYTMQSGLYGAVVYTFFSNFGPNFHDKADKLVKTLFKKIPELRDMEEEAFEEYMESLGKDRKILENWIPKLLDHRTSQC</sequence>
<dbReference type="PANTHER" id="PTHR21310:SF51">
    <property type="entry name" value="AMINOGLYCOSIDE PHOSPHOTRANSFERASE DOMAIN-CONTAINING PROTEIN"/>
    <property type="match status" value="1"/>
</dbReference>
<dbReference type="EMBL" id="JAKJXO020000010">
    <property type="protein sequence ID" value="KAL1599866.1"/>
    <property type="molecule type" value="Genomic_DNA"/>
</dbReference>
<evidence type="ECO:0000256" key="1">
    <source>
        <dbReference type="SAM" id="MobiDB-lite"/>
    </source>
</evidence>
<dbReference type="Pfam" id="PF01636">
    <property type="entry name" value="APH"/>
    <property type="match status" value="1"/>
</dbReference>
<dbReference type="SUPFAM" id="SSF56112">
    <property type="entry name" value="Protein kinase-like (PK-like)"/>
    <property type="match status" value="1"/>
</dbReference>
<dbReference type="Gene3D" id="3.90.1200.10">
    <property type="match status" value="1"/>
</dbReference>
<feature type="compositionally biased region" description="Low complexity" evidence="1">
    <location>
        <begin position="228"/>
        <end position="237"/>
    </location>
</feature>
<dbReference type="PANTHER" id="PTHR21310">
    <property type="entry name" value="AMINOGLYCOSIDE PHOSPHOTRANSFERASE-RELATED-RELATED"/>
    <property type="match status" value="1"/>
</dbReference>